<reference evidence="1" key="1">
    <citation type="submission" date="2021-06" db="EMBL/GenBank/DDBJ databases">
        <title>Propagation of a rapidly emergent carbapenem-resistant Acinetobacter baumannii lineage by various extra-hospital transmission networks.</title>
        <authorList>
            <person name="Calix J."/>
        </authorList>
    </citation>
    <scope>NUCLEOTIDE SEQUENCE</scope>
    <source>
        <strain evidence="1">WU_MDCI_Aw63</strain>
    </source>
</reference>
<dbReference type="AlphaFoldDB" id="A0AAW5R9G1"/>
<proteinExistence type="predicted"/>
<evidence type="ECO:0000313" key="2">
    <source>
        <dbReference type="Proteomes" id="UP001208534"/>
    </source>
</evidence>
<gene>
    <name evidence="1" type="ORF">KTH64_00270</name>
</gene>
<organism evidence="1 2">
    <name type="scientific">Acinetobacter junii</name>
    <dbReference type="NCBI Taxonomy" id="40215"/>
    <lineage>
        <taxon>Bacteria</taxon>
        <taxon>Pseudomonadati</taxon>
        <taxon>Pseudomonadota</taxon>
        <taxon>Gammaproteobacteria</taxon>
        <taxon>Moraxellales</taxon>
        <taxon>Moraxellaceae</taxon>
        <taxon>Acinetobacter</taxon>
    </lineage>
</organism>
<dbReference type="EMBL" id="JAHPRE010000001">
    <property type="protein sequence ID" value="MCU4395437.1"/>
    <property type="molecule type" value="Genomic_DNA"/>
</dbReference>
<evidence type="ECO:0000313" key="1">
    <source>
        <dbReference type="EMBL" id="MCU4395437.1"/>
    </source>
</evidence>
<name>A0AAW5R9G1_ACIJU</name>
<accession>A0AAW5R9G1</accession>
<protein>
    <submittedName>
        <fullName evidence="1">Uncharacterized protein</fullName>
    </submittedName>
</protein>
<dbReference type="RefSeq" id="WP_151738700.1">
    <property type="nucleotide sequence ID" value="NZ_BKIK01000006.1"/>
</dbReference>
<dbReference type="Proteomes" id="UP001208534">
    <property type="component" value="Unassembled WGS sequence"/>
</dbReference>
<sequence>MNFIDIFSNERISYRNSLSLKNIFEKNPKKFYKNNEYVVVWYKKISNNNNDGKKLVEILFVNISKKEPSNFQISFDLSINYLHKIKIGSIWVNGTSKEFFKNDVFNISMREDNYSIRSFNEIRKRETVPQFTEGDTVPPFTESAYPINNLLYDKNKLILIDWKNITYILHPLTFFIVHYGYSMEIKRVLLSYLWKSFDNNQDSVLKLFNIPDSNNNTFDNTVVLPKKLTIRDAIFLYHLKNDSYTQNRVKHVTNSARHALVNTDPSYDFYPIIRPWHDQPIDLEITGIKLNETTILCTAISAISEPIGPDITLIMPPVYKKKIQEVETTINDSGEIAIKLRRKKELEKVLVDDSKKINNLHVATIKEKLGILGNSRTIHKNYEIIENGLEKKYKLIESDEPKEFSVGAGEGGNGQTGLADCFYDTSNATGDIYSNDERLQKLWDHAQNLKANKQANVHWFTFNNGFNDSLNFKTMSMSSCHLDDTTSYPNEVLIIRVIMNGNVYIVIDFAPEKNISTDKEMSKQGVVIKLQESIESFLNVQNDTGLSSILIHIAIMNGNISFDYIDSFKGKMVGFRHRDGKNNNWILNAIERIS</sequence>
<comment type="caution">
    <text evidence="1">The sequence shown here is derived from an EMBL/GenBank/DDBJ whole genome shotgun (WGS) entry which is preliminary data.</text>
</comment>